<keyword evidence="2" id="KW-0808">Transferase</keyword>
<evidence type="ECO:0000256" key="1">
    <source>
        <dbReference type="ARBA" id="ARBA00022527"/>
    </source>
</evidence>
<dbReference type="AlphaFoldDB" id="A0ABD3P940"/>
<dbReference type="InterPro" id="IPR008271">
    <property type="entry name" value="Ser/Thr_kinase_AS"/>
</dbReference>
<keyword evidence="9" id="KW-1185">Reference proteome</keyword>
<feature type="region of interest" description="Disordered" evidence="6">
    <location>
        <begin position="416"/>
        <end position="449"/>
    </location>
</feature>
<feature type="compositionally biased region" description="Low complexity" evidence="6">
    <location>
        <begin position="531"/>
        <end position="546"/>
    </location>
</feature>
<evidence type="ECO:0000256" key="6">
    <source>
        <dbReference type="SAM" id="MobiDB-lite"/>
    </source>
</evidence>
<dbReference type="Gene3D" id="3.30.200.20">
    <property type="entry name" value="Phosphorylase Kinase, domain 1"/>
    <property type="match status" value="1"/>
</dbReference>
<evidence type="ECO:0000259" key="7">
    <source>
        <dbReference type="PROSITE" id="PS50011"/>
    </source>
</evidence>
<feature type="compositionally biased region" description="Polar residues" evidence="6">
    <location>
        <begin position="74"/>
        <end position="83"/>
    </location>
</feature>
<keyword evidence="4" id="KW-0418">Kinase</keyword>
<dbReference type="FunFam" id="1.10.510.10:FF:000224">
    <property type="entry name" value="serine/threonine-protein kinase mph1 isoform X1"/>
    <property type="match status" value="1"/>
</dbReference>
<comment type="caution">
    <text evidence="8">The sequence shown here is derived from an EMBL/GenBank/DDBJ whole genome shotgun (WGS) entry which is preliminary data.</text>
</comment>
<evidence type="ECO:0000256" key="5">
    <source>
        <dbReference type="ARBA" id="ARBA00022840"/>
    </source>
</evidence>
<evidence type="ECO:0000256" key="4">
    <source>
        <dbReference type="ARBA" id="ARBA00022777"/>
    </source>
</evidence>
<feature type="domain" description="Protein kinase" evidence="7">
    <location>
        <begin position="638"/>
        <end position="919"/>
    </location>
</feature>
<dbReference type="PANTHER" id="PTHR22974:SF21">
    <property type="entry name" value="DUAL SPECIFICITY PROTEIN KINASE TTK"/>
    <property type="match status" value="1"/>
</dbReference>
<dbReference type="EMBL" id="JABMIG020000240">
    <property type="protein sequence ID" value="KAL3784237.1"/>
    <property type="molecule type" value="Genomic_DNA"/>
</dbReference>
<dbReference type="Gene3D" id="1.10.510.10">
    <property type="entry name" value="Transferase(Phosphotransferase) domain 1"/>
    <property type="match status" value="1"/>
</dbReference>
<evidence type="ECO:0000313" key="9">
    <source>
        <dbReference type="Proteomes" id="UP001516023"/>
    </source>
</evidence>
<feature type="region of interest" description="Disordered" evidence="6">
    <location>
        <begin position="1"/>
        <end position="83"/>
    </location>
</feature>
<feature type="region of interest" description="Disordered" evidence="6">
    <location>
        <begin position="278"/>
        <end position="374"/>
    </location>
</feature>
<proteinExistence type="predicted"/>
<dbReference type="GO" id="GO:0004674">
    <property type="term" value="F:protein serine/threonine kinase activity"/>
    <property type="evidence" value="ECO:0007669"/>
    <property type="project" value="UniProtKB-KW"/>
</dbReference>
<accession>A0ABD3P940</accession>
<feature type="compositionally biased region" description="Basic and acidic residues" evidence="6">
    <location>
        <begin position="308"/>
        <end position="323"/>
    </location>
</feature>
<dbReference type="InterPro" id="IPR011009">
    <property type="entry name" value="Kinase-like_dom_sf"/>
</dbReference>
<dbReference type="Pfam" id="PF00069">
    <property type="entry name" value="Pkinase"/>
    <property type="match status" value="1"/>
</dbReference>
<organism evidence="8 9">
    <name type="scientific">Cyclotella cryptica</name>
    <dbReference type="NCBI Taxonomy" id="29204"/>
    <lineage>
        <taxon>Eukaryota</taxon>
        <taxon>Sar</taxon>
        <taxon>Stramenopiles</taxon>
        <taxon>Ochrophyta</taxon>
        <taxon>Bacillariophyta</taxon>
        <taxon>Coscinodiscophyceae</taxon>
        <taxon>Thalassiosirophycidae</taxon>
        <taxon>Stephanodiscales</taxon>
        <taxon>Stephanodiscaceae</taxon>
        <taxon>Cyclotella</taxon>
    </lineage>
</organism>
<evidence type="ECO:0000256" key="3">
    <source>
        <dbReference type="ARBA" id="ARBA00022741"/>
    </source>
</evidence>
<dbReference type="PROSITE" id="PS50011">
    <property type="entry name" value="PROTEIN_KINASE_DOM"/>
    <property type="match status" value="1"/>
</dbReference>
<feature type="compositionally biased region" description="Polar residues" evidence="6">
    <location>
        <begin position="573"/>
        <end position="605"/>
    </location>
</feature>
<keyword evidence="1" id="KW-0723">Serine/threonine-protein kinase</keyword>
<gene>
    <name evidence="8" type="ORF">HJC23_013524</name>
</gene>
<reference evidence="8 9" key="1">
    <citation type="journal article" date="2020" name="G3 (Bethesda)">
        <title>Improved Reference Genome for Cyclotella cryptica CCMP332, a Model for Cell Wall Morphogenesis, Salinity Adaptation, and Lipid Production in Diatoms (Bacillariophyta).</title>
        <authorList>
            <person name="Roberts W.R."/>
            <person name="Downey K.M."/>
            <person name="Ruck E.C."/>
            <person name="Traller J.C."/>
            <person name="Alverson A.J."/>
        </authorList>
    </citation>
    <scope>NUCLEOTIDE SEQUENCE [LARGE SCALE GENOMIC DNA]</scope>
    <source>
        <strain evidence="8 9">CCMP332</strain>
    </source>
</reference>
<protein>
    <recommendedName>
        <fullName evidence="7">Protein kinase domain-containing protein</fullName>
    </recommendedName>
</protein>
<dbReference type="InterPro" id="IPR000719">
    <property type="entry name" value="Prot_kinase_dom"/>
</dbReference>
<dbReference type="Proteomes" id="UP001516023">
    <property type="component" value="Unassembled WGS sequence"/>
</dbReference>
<dbReference type="SUPFAM" id="SSF56112">
    <property type="entry name" value="Protein kinase-like (PK-like)"/>
    <property type="match status" value="1"/>
</dbReference>
<feature type="compositionally biased region" description="Basic and acidic residues" evidence="6">
    <location>
        <begin position="278"/>
        <end position="290"/>
    </location>
</feature>
<feature type="region of interest" description="Disordered" evidence="6">
    <location>
        <begin position="484"/>
        <end position="619"/>
    </location>
</feature>
<feature type="compositionally biased region" description="Polar residues" evidence="6">
    <location>
        <begin position="292"/>
        <end position="307"/>
    </location>
</feature>
<keyword evidence="3" id="KW-0547">Nucleotide-binding</keyword>
<keyword evidence="5" id="KW-0067">ATP-binding</keyword>
<evidence type="ECO:0000256" key="2">
    <source>
        <dbReference type="ARBA" id="ARBA00022679"/>
    </source>
</evidence>
<evidence type="ECO:0000313" key="8">
    <source>
        <dbReference type="EMBL" id="KAL3784237.1"/>
    </source>
</evidence>
<dbReference type="PROSITE" id="PS00108">
    <property type="entry name" value="PROTEIN_KINASE_ST"/>
    <property type="match status" value="1"/>
</dbReference>
<feature type="compositionally biased region" description="Basic and acidic residues" evidence="6">
    <location>
        <begin position="491"/>
        <end position="503"/>
    </location>
</feature>
<dbReference type="PANTHER" id="PTHR22974">
    <property type="entry name" value="MIXED LINEAGE PROTEIN KINASE"/>
    <property type="match status" value="1"/>
</dbReference>
<dbReference type="GO" id="GO:0005524">
    <property type="term" value="F:ATP binding"/>
    <property type="evidence" value="ECO:0007669"/>
    <property type="project" value="UniProtKB-KW"/>
</dbReference>
<dbReference type="SMART" id="SM00220">
    <property type="entry name" value="S_TKc"/>
    <property type="match status" value="1"/>
</dbReference>
<feature type="compositionally biased region" description="Low complexity" evidence="6">
    <location>
        <begin position="40"/>
        <end position="68"/>
    </location>
</feature>
<name>A0ABD3P940_9STRA</name>
<feature type="compositionally biased region" description="Polar residues" evidence="6">
    <location>
        <begin position="336"/>
        <end position="353"/>
    </location>
</feature>
<sequence>MNEPRRRLFLPSLNPQGRIGGSNKDRPLAGPSPENADDNATQSSSSSASANTRRTGSRPAPTAAAAVAGEEHTSTSLSTTQSFKSERVLRYGETVDSLFCLHDGDCDETARRQRTLCEEICSGEKSGDAAAWREALAYTLGRGLAGLEGMGDGHVGKRLINLHRRATSRFKLSNELETSTHDEVLKIWLLYAVVLLLYDTTSAAKDTYKHIQRLLFPNDSRKFTAALFSQTLFVADNDQNKIQKLMTDGLLQSRINAPVRQIALPSLSRKLVPAITERESSVVDRHDGDYNRQPNSKNLASMQQTSSDKADEVTDAEGHEKESMNASHQRSKRGTENTSQRLIHSNAEGTNSFRAKLESRKKRRTDRIVALSTKTRKKEVSISAILSQTVIDEGDSDEDGDASKKNQTAISDAALANNLDSNTTPDHVEGDNWPEEGTILTTAPDSDQARKHFKENISPIDEEGTASVKDLDLGYLLNWDPSKRESKKKVTIVDDRSRGEGKKSTAPKITRNDLGYMMNWEPFPKRQEGDSSCSSEAGSSKHASQSRLAQQNMSRIDEEATDASLTGGGDNGITAQSGSTCSSHGSRNSLRQQSRTSLETIASSKSHGESRDNAKSTTTLDLPQVEKSFLPLIEKNNIITVANQPYAKLGVIGKEAHDCDVVALKKVKLDGLNKAAIDGYANEIALLKRLKGNPAIIQLYSSEVDLEKVDLSCDGIGRGRSQLCSSSARTHVIQTGQGRRSALNMNFIRLTWQQMLTAVHSIHEERIVHSDLKPANFLFVRGALKLIDFGIAKAIESQDTTNVYRETLSGTLSYMSPEAIMDTTTNSNGVRMNKCGRASDIWSLGCILYQMVYGKTPFADCHGIPQKVLAITNANHVIEFPDDVDEAAIDAMKLCLERNPKLRGTIVGKNGLLNEHIFLHSRTKR</sequence>